<protein>
    <recommendedName>
        <fullName evidence="5">C3H1-type domain-containing protein</fullName>
    </recommendedName>
</protein>
<feature type="zinc finger region" description="C3H1-type" evidence="4">
    <location>
        <begin position="108"/>
        <end position="135"/>
    </location>
</feature>
<feature type="zinc finger region" description="C3H1-type" evidence="4">
    <location>
        <begin position="139"/>
        <end position="166"/>
    </location>
</feature>
<evidence type="ECO:0000313" key="6">
    <source>
        <dbReference type="EMBL" id="CAJ1399856.1"/>
    </source>
</evidence>
<evidence type="ECO:0000256" key="3">
    <source>
        <dbReference type="ARBA" id="ARBA00022833"/>
    </source>
</evidence>
<gene>
    <name evidence="6" type="ORF">EVOR1521_LOCUS23319</name>
</gene>
<comment type="caution">
    <text evidence="6">The sequence shown here is derived from an EMBL/GenBank/DDBJ whole genome shotgun (WGS) entry which is preliminary data.</text>
</comment>
<dbReference type="Proteomes" id="UP001178507">
    <property type="component" value="Unassembled WGS sequence"/>
</dbReference>
<keyword evidence="3 4" id="KW-0862">Zinc</keyword>
<evidence type="ECO:0000256" key="1">
    <source>
        <dbReference type="ARBA" id="ARBA00022723"/>
    </source>
</evidence>
<dbReference type="InterPro" id="IPR036855">
    <property type="entry name" value="Znf_CCCH_sf"/>
</dbReference>
<feature type="domain" description="C3H1-type" evidence="5">
    <location>
        <begin position="108"/>
        <end position="135"/>
    </location>
</feature>
<organism evidence="6 7">
    <name type="scientific">Effrenium voratum</name>
    <dbReference type="NCBI Taxonomy" id="2562239"/>
    <lineage>
        <taxon>Eukaryota</taxon>
        <taxon>Sar</taxon>
        <taxon>Alveolata</taxon>
        <taxon>Dinophyceae</taxon>
        <taxon>Suessiales</taxon>
        <taxon>Symbiodiniaceae</taxon>
        <taxon>Effrenium</taxon>
    </lineage>
</organism>
<dbReference type="Gene3D" id="3.30.1370.210">
    <property type="match status" value="1"/>
</dbReference>
<dbReference type="EMBL" id="CAUJNA010003350">
    <property type="protein sequence ID" value="CAJ1399856.1"/>
    <property type="molecule type" value="Genomic_DNA"/>
</dbReference>
<dbReference type="InterPro" id="IPR000571">
    <property type="entry name" value="Znf_CCCH"/>
</dbReference>
<reference evidence="6" key="1">
    <citation type="submission" date="2023-08" db="EMBL/GenBank/DDBJ databases">
        <authorList>
            <person name="Chen Y."/>
            <person name="Shah S."/>
            <person name="Dougan E. K."/>
            <person name="Thang M."/>
            <person name="Chan C."/>
        </authorList>
    </citation>
    <scope>NUCLEOTIDE SEQUENCE</scope>
</reference>
<keyword evidence="7" id="KW-1185">Reference proteome</keyword>
<dbReference type="PROSITE" id="PS50103">
    <property type="entry name" value="ZF_C3H1"/>
    <property type="match status" value="2"/>
</dbReference>
<name>A0AA36J7F0_9DINO</name>
<accession>A0AA36J7F0</accession>
<dbReference type="GO" id="GO:0008270">
    <property type="term" value="F:zinc ion binding"/>
    <property type="evidence" value="ECO:0007669"/>
    <property type="project" value="UniProtKB-KW"/>
</dbReference>
<feature type="domain" description="C3H1-type" evidence="5">
    <location>
        <begin position="139"/>
        <end position="166"/>
    </location>
</feature>
<dbReference type="SMART" id="SM00356">
    <property type="entry name" value="ZnF_C3H1"/>
    <property type="match status" value="2"/>
</dbReference>
<proteinExistence type="predicted"/>
<evidence type="ECO:0000256" key="4">
    <source>
        <dbReference type="PROSITE-ProRule" id="PRU00723"/>
    </source>
</evidence>
<evidence type="ECO:0000313" key="7">
    <source>
        <dbReference type="Proteomes" id="UP001178507"/>
    </source>
</evidence>
<evidence type="ECO:0000256" key="2">
    <source>
        <dbReference type="ARBA" id="ARBA00022771"/>
    </source>
</evidence>
<dbReference type="AlphaFoldDB" id="A0AA36J7F0"/>
<sequence>MRTWLAEHLGQVAAGKITLLVVLAVDGRASGRAVLGFESWEAAKAALLLFAGGKLMKVPALEGRRYSERLVLVRPVRPDEALRRAESLAEPGELPALAPFPTALNQLFGGPKYCFAFQKGQCQRGESCRYLHEKAPAGAIKPKPCFDFRLGNCARGTRCPYAHDAPRARSG</sequence>
<keyword evidence="1 4" id="KW-0479">Metal-binding</keyword>
<evidence type="ECO:0000259" key="5">
    <source>
        <dbReference type="PROSITE" id="PS50103"/>
    </source>
</evidence>
<keyword evidence="2 4" id="KW-0863">Zinc-finger</keyword>
<dbReference type="SUPFAM" id="SSF90229">
    <property type="entry name" value="CCCH zinc finger"/>
    <property type="match status" value="1"/>
</dbReference>